<protein>
    <submittedName>
        <fullName evidence="2">Outer membrane beta-barrel family protein</fullName>
    </submittedName>
</protein>
<evidence type="ECO:0000259" key="1">
    <source>
        <dbReference type="Pfam" id="PF14905"/>
    </source>
</evidence>
<evidence type="ECO:0000313" key="2">
    <source>
        <dbReference type="EMBL" id="HIY68394.1"/>
    </source>
</evidence>
<gene>
    <name evidence="2" type="ORF">H9828_03135</name>
</gene>
<sequence length="585" mass="66662">MTAEQLATLLRATPVDRVEKAEVMFSAPPQYHVRGAAINVVLRRNHETAFSGELHANYTNRYYDTYDAGGNFVLTSPKWSADVTCSAARSKELSSFDLQSLHTFEGQQYDIRQDEWMTYEGWSHRLRAAVEYAPKQRGRLSAAYTASFSPNTDGLSRSAGSYVESLSKKLSDQSLHNLALRYTSAFGLDLGLDYTHYDNPERSNLTNDYADGSATAFDIGSGQRIDRLNATVDERHTFDSGWELTVGGAFAFARSHDWQHYTVLEGVPATSDTDARLDEYTGNLYAGFGRQFGKVGFSASLAGEYYRLGGYENWALYPQATMTWMPSEQHIIQLNFSSDKQYPSYWEMQGAISYIDGYSEIHGTSGLRPSRNYEAQALYIYRQKYIFVLFWNEQPDYFTQAVWQASDRLALIYQSLNWDINRQWGANAVIPFRIGRWLDSRLTLTGMRMRQKCDPFHDMSFDRAKWVGIARLTNTFHLSRKPALDLEVNGFFQSGAIQGTYDIEPLGTADAALKWTFDRSRATLSVRCSDLFDSGMPSTKVRYRGQWIDMGSQRYTRTATVHFSYRFGGYKAKKHKEVDTSRFGH</sequence>
<dbReference type="Proteomes" id="UP000886844">
    <property type="component" value="Unassembled WGS sequence"/>
</dbReference>
<dbReference type="AlphaFoldDB" id="A0A9D1YYS0"/>
<organism evidence="2 3">
    <name type="scientific">Candidatus Alistipes intestinigallinarum</name>
    <dbReference type="NCBI Taxonomy" id="2838440"/>
    <lineage>
        <taxon>Bacteria</taxon>
        <taxon>Pseudomonadati</taxon>
        <taxon>Bacteroidota</taxon>
        <taxon>Bacteroidia</taxon>
        <taxon>Bacteroidales</taxon>
        <taxon>Rikenellaceae</taxon>
        <taxon>Alistipes</taxon>
    </lineage>
</organism>
<dbReference type="EMBL" id="DXDA01000026">
    <property type="protein sequence ID" value="HIY68394.1"/>
    <property type="molecule type" value="Genomic_DNA"/>
</dbReference>
<evidence type="ECO:0000313" key="3">
    <source>
        <dbReference type="Proteomes" id="UP000886844"/>
    </source>
</evidence>
<comment type="caution">
    <text evidence="2">The sequence shown here is derived from an EMBL/GenBank/DDBJ whole genome shotgun (WGS) entry which is preliminary data.</text>
</comment>
<reference evidence="2" key="1">
    <citation type="journal article" date="2021" name="PeerJ">
        <title>Extensive microbial diversity within the chicken gut microbiome revealed by metagenomics and culture.</title>
        <authorList>
            <person name="Gilroy R."/>
            <person name="Ravi A."/>
            <person name="Getino M."/>
            <person name="Pursley I."/>
            <person name="Horton D.L."/>
            <person name="Alikhan N.F."/>
            <person name="Baker D."/>
            <person name="Gharbi K."/>
            <person name="Hall N."/>
            <person name="Watson M."/>
            <person name="Adriaenssens E.M."/>
            <person name="Foster-Nyarko E."/>
            <person name="Jarju S."/>
            <person name="Secka A."/>
            <person name="Antonio M."/>
            <person name="Oren A."/>
            <person name="Chaudhuri R.R."/>
            <person name="La Ragione R."/>
            <person name="Hildebrand F."/>
            <person name="Pallen M.J."/>
        </authorList>
    </citation>
    <scope>NUCLEOTIDE SEQUENCE</scope>
    <source>
        <strain evidence="2">5134</strain>
    </source>
</reference>
<reference evidence="2" key="2">
    <citation type="submission" date="2021-04" db="EMBL/GenBank/DDBJ databases">
        <authorList>
            <person name="Gilroy R."/>
        </authorList>
    </citation>
    <scope>NUCLEOTIDE SEQUENCE</scope>
    <source>
        <strain evidence="2">5134</strain>
    </source>
</reference>
<feature type="domain" description="Outer membrane protein beta-barrel" evidence="1">
    <location>
        <begin position="188"/>
        <end position="565"/>
    </location>
</feature>
<accession>A0A9D1YYS0</accession>
<dbReference type="SUPFAM" id="SSF56935">
    <property type="entry name" value="Porins"/>
    <property type="match status" value="1"/>
</dbReference>
<name>A0A9D1YYS0_9BACT</name>
<dbReference type="InterPro" id="IPR041700">
    <property type="entry name" value="OMP_b-brl_3"/>
</dbReference>
<proteinExistence type="predicted"/>
<dbReference type="Pfam" id="PF14905">
    <property type="entry name" value="OMP_b-brl_3"/>
    <property type="match status" value="1"/>
</dbReference>